<keyword evidence="3" id="KW-1185">Reference proteome</keyword>
<evidence type="ECO:0000256" key="1">
    <source>
        <dbReference type="SAM" id="MobiDB-lite"/>
    </source>
</evidence>
<feature type="compositionally biased region" description="Polar residues" evidence="1">
    <location>
        <begin position="39"/>
        <end position="48"/>
    </location>
</feature>
<evidence type="ECO:0000313" key="3">
    <source>
        <dbReference type="Proteomes" id="UP001458880"/>
    </source>
</evidence>
<gene>
    <name evidence="2" type="ORF">QE152_g37521</name>
</gene>
<evidence type="ECO:0008006" key="4">
    <source>
        <dbReference type="Google" id="ProtNLM"/>
    </source>
</evidence>
<proteinExistence type="predicted"/>
<organism evidence="2 3">
    <name type="scientific">Popillia japonica</name>
    <name type="common">Japanese beetle</name>
    <dbReference type="NCBI Taxonomy" id="7064"/>
    <lineage>
        <taxon>Eukaryota</taxon>
        <taxon>Metazoa</taxon>
        <taxon>Ecdysozoa</taxon>
        <taxon>Arthropoda</taxon>
        <taxon>Hexapoda</taxon>
        <taxon>Insecta</taxon>
        <taxon>Pterygota</taxon>
        <taxon>Neoptera</taxon>
        <taxon>Endopterygota</taxon>
        <taxon>Coleoptera</taxon>
        <taxon>Polyphaga</taxon>
        <taxon>Scarabaeiformia</taxon>
        <taxon>Scarabaeidae</taxon>
        <taxon>Rutelinae</taxon>
        <taxon>Popillia</taxon>
    </lineage>
</organism>
<dbReference type="AlphaFoldDB" id="A0AAW1IAJ4"/>
<accession>A0AAW1IAJ4</accession>
<dbReference type="EMBL" id="JASPKY010000734">
    <property type="protein sequence ID" value="KAK9685999.1"/>
    <property type="molecule type" value="Genomic_DNA"/>
</dbReference>
<comment type="caution">
    <text evidence="2">The sequence shown here is derived from an EMBL/GenBank/DDBJ whole genome shotgun (WGS) entry which is preliminary data.</text>
</comment>
<reference evidence="2 3" key="1">
    <citation type="journal article" date="2024" name="BMC Genomics">
        <title>De novo assembly and annotation of Popillia japonica's genome with initial clues to its potential as an invasive pest.</title>
        <authorList>
            <person name="Cucini C."/>
            <person name="Boschi S."/>
            <person name="Funari R."/>
            <person name="Cardaioli E."/>
            <person name="Iannotti N."/>
            <person name="Marturano G."/>
            <person name="Paoli F."/>
            <person name="Bruttini M."/>
            <person name="Carapelli A."/>
            <person name="Frati F."/>
            <person name="Nardi F."/>
        </authorList>
    </citation>
    <scope>NUCLEOTIDE SEQUENCE [LARGE SCALE GENOMIC DNA]</scope>
    <source>
        <strain evidence="2">DMR45628</strain>
    </source>
</reference>
<dbReference type="Proteomes" id="UP001458880">
    <property type="component" value="Unassembled WGS sequence"/>
</dbReference>
<sequence>MSTNPKDWVRRFEKLGEVENDGCIEGSSDVSNEDETVGESFTQPSAISRENDEENSDSSAEYCSDTEENDGNSSDYYLGKDELTKWRKTEGTRNVRTKSLSIVLGTPEPIKRAAKSCKYPVECL</sequence>
<feature type="region of interest" description="Disordered" evidence="1">
    <location>
        <begin position="20"/>
        <end position="76"/>
    </location>
</feature>
<evidence type="ECO:0000313" key="2">
    <source>
        <dbReference type="EMBL" id="KAK9685999.1"/>
    </source>
</evidence>
<name>A0AAW1IAJ4_POPJA</name>
<protein>
    <recommendedName>
        <fullName evidence="4">Transposase</fullName>
    </recommendedName>
</protein>